<dbReference type="SUPFAM" id="SSF55961">
    <property type="entry name" value="Bet v1-like"/>
    <property type="match status" value="1"/>
</dbReference>
<keyword evidence="3" id="KW-1185">Reference proteome</keyword>
<dbReference type="Gene3D" id="3.30.530.20">
    <property type="match status" value="1"/>
</dbReference>
<proteinExistence type="predicted"/>
<dbReference type="EMBL" id="CP053564">
    <property type="protein sequence ID" value="QJY47734.1"/>
    <property type="molecule type" value="Genomic_DNA"/>
</dbReference>
<dbReference type="InterPro" id="IPR023393">
    <property type="entry name" value="START-like_dom_sf"/>
</dbReference>
<protein>
    <submittedName>
        <fullName evidence="2">DUF1857 family protein</fullName>
    </submittedName>
</protein>
<dbReference type="SUPFAM" id="SSF54427">
    <property type="entry name" value="NTF2-like"/>
    <property type="match status" value="1"/>
</dbReference>
<dbReference type="Pfam" id="PF08982">
    <property type="entry name" value="AtaL"/>
    <property type="match status" value="1"/>
</dbReference>
<dbReference type="InterPro" id="IPR015075">
    <property type="entry name" value="AtaL"/>
</dbReference>
<feature type="domain" description="SnoaL-like" evidence="1">
    <location>
        <begin position="165"/>
        <end position="266"/>
    </location>
</feature>
<gene>
    <name evidence="2" type="ORF">HOP40_19565</name>
</gene>
<dbReference type="KEGG" id="pbro:HOP40_19565"/>
<dbReference type="RefSeq" id="WP_172160664.1">
    <property type="nucleotide sequence ID" value="NZ_CP053564.1"/>
</dbReference>
<dbReference type="InterPro" id="IPR032710">
    <property type="entry name" value="NTF2-like_dom_sf"/>
</dbReference>
<evidence type="ECO:0000259" key="1">
    <source>
        <dbReference type="Pfam" id="PF12680"/>
    </source>
</evidence>
<name>A0A6M6JI41_9PSEU</name>
<accession>A0A6M6JI41</accession>
<reference evidence="2 3" key="1">
    <citation type="submission" date="2020-05" db="EMBL/GenBank/DDBJ databases">
        <authorList>
            <person name="Mo P."/>
        </authorList>
    </citation>
    <scope>NUCLEOTIDE SEQUENCE [LARGE SCALE GENOMIC DNA]</scope>
    <source>
        <strain evidence="2 3">Gen01</strain>
    </source>
</reference>
<organism evidence="2 3">
    <name type="scientific">Pseudonocardia broussonetiae</name>
    <dbReference type="NCBI Taxonomy" id="2736640"/>
    <lineage>
        <taxon>Bacteria</taxon>
        <taxon>Bacillati</taxon>
        <taxon>Actinomycetota</taxon>
        <taxon>Actinomycetes</taxon>
        <taxon>Pseudonocardiales</taxon>
        <taxon>Pseudonocardiaceae</taxon>
        <taxon>Pseudonocardia</taxon>
    </lineage>
</organism>
<evidence type="ECO:0000313" key="3">
    <source>
        <dbReference type="Proteomes" id="UP000505377"/>
    </source>
</evidence>
<dbReference type="InterPro" id="IPR037401">
    <property type="entry name" value="SnoaL-like"/>
</dbReference>
<sequence length="278" mass="30568">MIEISRTLVVNDGTEPALSVDDVWAGLLDKAGNPTKYVRSITSCRIVDRFEGGLVRDIVHAGRPVREVITFHPKQLVHFQRTHGEARGTIDNELREQDGELTLTFTFRIAVDGVEAGSAREDEFARHMEEDYLDAVRTTLDAVRESVATGTPLGGDAPVAGPEFIRDVFARVDAFDPPRFAEIFAPDGTMVFANGDPMVGPDAIVAGVGGFFSTIDGLSHRILHEWHEGDASVAQLETTYDRKDGKQVTVPVVSIIRRRDDGLVADYRVYFDIAPVFA</sequence>
<dbReference type="Gene3D" id="3.10.450.50">
    <property type="match status" value="1"/>
</dbReference>
<dbReference type="Proteomes" id="UP000505377">
    <property type="component" value="Chromosome"/>
</dbReference>
<dbReference type="AlphaFoldDB" id="A0A6M6JI41"/>
<dbReference type="Pfam" id="PF12680">
    <property type="entry name" value="SnoaL_2"/>
    <property type="match status" value="1"/>
</dbReference>
<evidence type="ECO:0000313" key="2">
    <source>
        <dbReference type="EMBL" id="QJY47734.1"/>
    </source>
</evidence>